<feature type="region of interest" description="Disordered" evidence="1">
    <location>
        <begin position="73"/>
        <end position="120"/>
    </location>
</feature>
<dbReference type="EMBL" id="MU853554">
    <property type="protein sequence ID" value="KAK4148327.1"/>
    <property type="molecule type" value="Genomic_DNA"/>
</dbReference>
<dbReference type="GeneID" id="87815607"/>
<dbReference type="RefSeq" id="XP_062641698.1">
    <property type="nucleotide sequence ID" value="XM_062778994.1"/>
</dbReference>
<protein>
    <submittedName>
        <fullName evidence="3">Uncharacterized protein</fullName>
    </submittedName>
</protein>
<keyword evidence="2" id="KW-0812">Transmembrane</keyword>
<feature type="transmembrane region" description="Helical" evidence="2">
    <location>
        <begin position="46"/>
        <end position="66"/>
    </location>
</feature>
<feature type="transmembrane region" description="Helical" evidence="2">
    <location>
        <begin position="162"/>
        <end position="184"/>
    </location>
</feature>
<feature type="region of interest" description="Disordered" evidence="1">
    <location>
        <begin position="323"/>
        <end position="379"/>
    </location>
</feature>
<feature type="compositionally biased region" description="Acidic residues" evidence="1">
    <location>
        <begin position="96"/>
        <end position="106"/>
    </location>
</feature>
<keyword evidence="4" id="KW-1185">Reference proteome</keyword>
<proteinExistence type="predicted"/>
<evidence type="ECO:0000256" key="2">
    <source>
        <dbReference type="SAM" id="Phobius"/>
    </source>
</evidence>
<comment type="caution">
    <text evidence="3">The sequence shown here is derived from an EMBL/GenBank/DDBJ whole genome shotgun (WGS) entry which is preliminary data.</text>
</comment>
<keyword evidence="2" id="KW-0472">Membrane</keyword>
<dbReference type="AlphaFoldDB" id="A0AAN6ZRK1"/>
<reference evidence="3" key="1">
    <citation type="journal article" date="2023" name="Mol. Phylogenet. Evol.">
        <title>Genome-scale phylogeny and comparative genomics of the fungal order Sordariales.</title>
        <authorList>
            <person name="Hensen N."/>
            <person name="Bonometti L."/>
            <person name="Westerberg I."/>
            <person name="Brannstrom I.O."/>
            <person name="Guillou S."/>
            <person name="Cros-Aarteil S."/>
            <person name="Calhoun S."/>
            <person name="Haridas S."/>
            <person name="Kuo A."/>
            <person name="Mondo S."/>
            <person name="Pangilinan J."/>
            <person name="Riley R."/>
            <person name="LaButti K."/>
            <person name="Andreopoulos B."/>
            <person name="Lipzen A."/>
            <person name="Chen C."/>
            <person name="Yan M."/>
            <person name="Daum C."/>
            <person name="Ng V."/>
            <person name="Clum A."/>
            <person name="Steindorff A."/>
            <person name="Ohm R.A."/>
            <person name="Martin F."/>
            <person name="Silar P."/>
            <person name="Natvig D.O."/>
            <person name="Lalanne C."/>
            <person name="Gautier V."/>
            <person name="Ament-Velasquez S.L."/>
            <person name="Kruys A."/>
            <person name="Hutchinson M.I."/>
            <person name="Powell A.J."/>
            <person name="Barry K."/>
            <person name="Miller A.N."/>
            <person name="Grigoriev I.V."/>
            <person name="Debuchy R."/>
            <person name="Gladieux P."/>
            <person name="Hiltunen Thoren M."/>
            <person name="Johannesson H."/>
        </authorList>
    </citation>
    <scope>NUCLEOTIDE SEQUENCE</scope>
    <source>
        <strain evidence="3">CBS 141.50</strain>
    </source>
</reference>
<feature type="transmembrane region" description="Helical" evidence="2">
    <location>
        <begin position="21"/>
        <end position="40"/>
    </location>
</feature>
<dbReference type="Proteomes" id="UP001302676">
    <property type="component" value="Unassembled WGS sequence"/>
</dbReference>
<sequence>MPPSNNKPITPTTLPSPLLRTAAILSFIPALPLCITHGALSNNVVPAVGLIPLFFSAVVSLFLILLSRGGGRKKGRAKRKATSTSGVWSRTRGEEVREEDAEEGETESLAGNTGLPDSDEEEVQAGGRVLGIRPEEDEGYYEGGTDYRVTERRRGTVLTHRIVVFVVDVILAASLMVVLVFTWIRTGNGGDRRPKLAMLAAYSTIPLLVNFLIHLFLAVREFVAGLAIPGLVEYTAWRALPADCPHCGNRLRPDSLPPIPWYETVSRPKVSLPQVTVPSMSAPSLPSFTLPNFSGFKGPREWGFPKWTSRNGEYSRLLADDDHHERDPYRDDAEDPLDAPSHGITTFATGSNDPTPVEVIGKKDRKARTVSSSADDEVV</sequence>
<name>A0AAN6ZRK1_9PEZI</name>
<reference evidence="3" key="2">
    <citation type="submission" date="2023-05" db="EMBL/GenBank/DDBJ databases">
        <authorList>
            <consortium name="Lawrence Berkeley National Laboratory"/>
            <person name="Steindorff A."/>
            <person name="Hensen N."/>
            <person name="Bonometti L."/>
            <person name="Westerberg I."/>
            <person name="Brannstrom I.O."/>
            <person name="Guillou S."/>
            <person name="Cros-Aarteil S."/>
            <person name="Calhoun S."/>
            <person name="Haridas S."/>
            <person name="Kuo A."/>
            <person name="Mondo S."/>
            <person name="Pangilinan J."/>
            <person name="Riley R."/>
            <person name="Labutti K."/>
            <person name="Andreopoulos B."/>
            <person name="Lipzen A."/>
            <person name="Chen C."/>
            <person name="Yanf M."/>
            <person name="Daum C."/>
            <person name="Ng V."/>
            <person name="Clum A."/>
            <person name="Ohm R."/>
            <person name="Martin F."/>
            <person name="Silar P."/>
            <person name="Natvig D."/>
            <person name="Lalanne C."/>
            <person name="Gautier V."/>
            <person name="Ament-Velasquez S.L."/>
            <person name="Kruys A."/>
            <person name="Hutchinson M.I."/>
            <person name="Powell A.J."/>
            <person name="Barry K."/>
            <person name="Miller A.N."/>
            <person name="Grigoriev I.V."/>
            <person name="Debuchy R."/>
            <person name="Gladieux P."/>
            <person name="Thoren M.H."/>
            <person name="Johannesson H."/>
        </authorList>
    </citation>
    <scope>NUCLEOTIDE SEQUENCE</scope>
    <source>
        <strain evidence="3">CBS 141.50</strain>
    </source>
</reference>
<feature type="compositionally biased region" description="Polar residues" evidence="1">
    <location>
        <begin position="343"/>
        <end position="354"/>
    </location>
</feature>
<accession>A0AAN6ZRK1</accession>
<organism evidence="3 4">
    <name type="scientific">Dichotomopilus funicola</name>
    <dbReference type="NCBI Taxonomy" id="1934379"/>
    <lineage>
        <taxon>Eukaryota</taxon>
        <taxon>Fungi</taxon>
        <taxon>Dikarya</taxon>
        <taxon>Ascomycota</taxon>
        <taxon>Pezizomycotina</taxon>
        <taxon>Sordariomycetes</taxon>
        <taxon>Sordariomycetidae</taxon>
        <taxon>Sordariales</taxon>
        <taxon>Chaetomiaceae</taxon>
        <taxon>Dichotomopilus</taxon>
    </lineage>
</organism>
<evidence type="ECO:0000256" key="1">
    <source>
        <dbReference type="SAM" id="MobiDB-lite"/>
    </source>
</evidence>
<feature type="transmembrane region" description="Helical" evidence="2">
    <location>
        <begin position="196"/>
        <end position="219"/>
    </location>
</feature>
<evidence type="ECO:0000313" key="3">
    <source>
        <dbReference type="EMBL" id="KAK4148327.1"/>
    </source>
</evidence>
<gene>
    <name evidence="3" type="ORF">C8A04DRAFT_24136</name>
</gene>
<keyword evidence="2" id="KW-1133">Transmembrane helix</keyword>
<evidence type="ECO:0000313" key="4">
    <source>
        <dbReference type="Proteomes" id="UP001302676"/>
    </source>
</evidence>